<sequence>MKRARFERPTDHYDEGIFSIDEQICALIKQRKELSNNNPGFPEPEYITKWAEKYGLYEDLLNSVFVDLLNEDYLRPMIEPKHFQKFIPILKSVEEDMVFYSVTFIRQYENASVVNFNIDLTVENEEASEEHMRHRFFELYIGEQYDCRMGMGSGSGGHLSYKYIVTPPLPEEVSGLELVFKEHRATFLNVTTGHEIVIQL</sequence>
<proteinExistence type="predicted"/>
<evidence type="ECO:0000313" key="2">
    <source>
        <dbReference type="Proteomes" id="UP001431131"/>
    </source>
</evidence>
<name>A0AAW5E1U2_9BACI</name>
<accession>A0AAW5E1U2</accession>
<evidence type="ECO:0000313" key="1">
    <source>
        <dbReference type="EMBL" id="MCH1626866.1"/>
    </source>
</evidence>
<organism evidence="1 2">
    <name type="scientific">Fredinandcohnia quinoae</name>
    <dbReference type="NCBI Taxonomy" id="2918902"/>
    <lineage>
        <taxon>Bacteria</taxon>
        <taxon>Bacillati</taxon>
        <taxon>Bacillota</taxon>
        <taxon>Bacilli</taxon>
        <taxon>Bacillales</taxon>
        <taxon>Bacillaceae</taxon>
        <taxon>Fredinandcohnia</taxon>
    </lineage>
</organism>
<reference evidence="1" key="1">
    <citation type="submission" date="2022-02" db="EMBL/GenBank/DDBJ databases">
        <title>Fredinandcohnia quinoae sp. nov. isolated from Chenopodium quinoa seeds.</title>
        <authorList>
            <person name="Saati-Santamaria Z."/>
            <person name="Flores-Felix J.D."/>
            <person name="Igual J.M."/>
            <person name="Velazquez E."/>
            <person name="Garcia-Fraile P."/>
            <person name="Martinez-Molina E."/>
        </authorList>
    </citation>
    <scope>NUCLEOTIDE SEQUENCE</scope>
    <source>
        <strain evidence="1">SECRCQ15</strain>
    </source>
</reference>
<keyword evidence="2" id="KW-1185">Reference proteome</keyword>
<dbReference type="RefSeq" id="WP_240256784.1">
    <property type="nucleotide sequence ID" value="NZ_JAKTTI010000029.1"/>
</dbReference>
<gene>
    <name evidence="1" type="ORF">MJG50_16140</name>
</gene>
<dbReference type="AlphaFoldDB" id="A0AAW5E1U2"/>
<dbReference type="EMBL" id="JAKTTI010000029">
    <property type="protein sequence ID" value="MCH1626866.1"/>
    <property type="molecule type" value="Genomic_DNA"/>
</dbReference>
<comment type="caution">
    <text evidence="1">The sequence shown here is derived from an EMBL/GenBank/DDBJ whole genome shotgun (WGS) entry which is preliminary data.</text>
</comment>
<dbReference type="Proteomes" id="UP001431131">
    <property type="component" value="Unassembled WGS sequence"/>
</dbReference>
<protein>
    <submittedName>
        <fullName evidence="1">Uncharacterized protein</fullName>
    </submittedName>
</protein>